<proteinExistence type="predicted"/>
<dbReference type="InterPro" id="IPR004939">
    <property type="entry name" value="APC_su10/DOC_dom"/>
</dbReference>
<feature type="domain" description="MIB/HERC2" evidence="13">
    <location>
        <begin position="1693"/>
        <end position="1766"/>
    </location>
</feature>
<dbReference type="InterPro" id="IPR021097">
    <property type="entry name" value="CPH_domain"/>
</dbReference>
<dbReference type="Pfam" id="PF00415">
    <property type="entry name" value="RCC1"/>
    <property type="match status" value="2"/>
</dbReference>
<evidence type="ECO:0000259" key="13">
    <source>
        <dbReference type="PROSITE" id="PS51416"/>
    </source>
</evidence>
<comment type="subcellular location">
    <subcellularLocation>
        <location evidence="2">Cytoplasm</location>
    </subcellularLocation>
</comment>
<dbReference type="GO" id="GO:0005737">
    <property type="term" value="C:cytoplasm"/>
    <property type="evidence" value="ECO:0007669"/>
    <property type="project" value="UniProtKB-SubCell"/>
</dbReference>
<dbReference type="Pfam" id="PF11515">
    <property type="entry name" value="Cul7"/>
    <property type="match status" value="1"/>
</dbReference>
<protein>
    <recommendedName>
        <fullName evidence="4">HECT-type E3 ubiquitin transferase</fullName>
        <ecNumber evidence="4">2.3.2.26</ecNumber>
    </recommendedName>
</protein>
<dbReference type="FunFam" id="3.30.2410.10:FF:000006">
    <property type="entry name" value="probable E3 ubiquitin-protein ligase HERC1 isoform X2"/>
    <property type="match status" value="1"/>
</dbReference>
<dbReference type="SMART" id="SM01337">
    <property type="entry name" value="APC10"/>
    <property type="match status" value="1"/>
</dbReference>
<reference evidence="14" key="1">
    <citation type="submission" date="2018-04" db="EMBL/GenBank/DDBJ databases">
        <title>Transcriptome assembly of Sipha flava.</title>
        <authorList>
            <person name="Scully E.D."/>
            <person name="Geib S.M."/>
            <person name="Palmer N.A."/>
            <person name="Koch K."/>
            <person name="Bradshaw J."/>
            <person name="Heng-Moss T."/>
            <person name="Sarath G."/>
        </authorList>
    </citation>
    <scope>NUCLEOTIDE SEQUENCE</scope>
</reference>
<dbReference type="Pfam" id="PF25390">
    <property type="entry name" value="WD40_RLD"/>
    <property type="match status" value="2"/>
</dbReference>
<evidence type="ECO:0000256" key="4">
    <source>
        <dbReference type="ARBA" id="ARBA00012485"/>
    </source>
</evidence>
<dbReference type="SUPFAM" id="SSF63748">
    <property type="entry name" value="Tudor/PWWP/MBT"/>
    <property type="match status" value="1"/>
</dbReference>
<feature type="repeat" description="RCC1" evidence="11">
    <location>
        <begin position="2807"/>
        <end position="2858"/>
    </location>
</feature>
<dbReference type="SUPFAM" id="SSF159034">
    <property type="entry name" value="Mib/herc2 domain-like"/>
    <property type="match status" value="1"/>
</dbReference>
<dbReference type="Pfam" id="PF06701">
    <property type="entry name" value="MIB_HERC2"/>
    <property type="match status" value="1"/>
</dbReference>
<accession>A0A2S2QP47</accession>
<dbReference type="InterPro" id="IPR008979">
    <property type="entry name" value="Galactose-bd-like_sf"/>
</dbReference>
<feature type="repeat" description="RCC1" evidence="11">
    <location>
        <begin position="2647"/>
        <end position="2700"/>
    </location>
</feature>
<dbReference type="Pfam" id="PF00632">
    <property type="entry name" value="HECT"/>
    <property type="match status" value="1"/>
</dbReference>
<dbReference type="EC" id="2.3.2.26" evidence="4"/>
<dbReference type="EMBL" id="GGMS01009709">
    <property type="protein sequence ID" value="MBY78912.1"/>
    <property type="molecule type" value="Transcribed_RNA"/>
</dbReference>
<name>A0A2S2QP47_9HEMI</name>
<keyword evidence="15" id="KW-1185">Reference proteome</keyword>
<dbReference type="GO" id="GO:0046872">
    <property type="term" value="F:metal ion binding"/>
    <property type="evidence" value="ECO:0007669"/>
    <property type="project" value="InterPro"/>
</dbReference>
<evidence type="ECO:0000313" key="16">
    <source>
        <dbReference type="RefSeq" id="XP_025405424.1"/>
    </source>
</evidence>
<dbReference type="Gene3D" id="2.60.120.260">
    <property type="entry name" value="Galactose-binding domain-like"/>
    <property type="match status" value="1"/>
</dbReference>
<dbReference type="SMART" id="SM00119">
    <property type="entry name" value="HECTc"/>
    <property type="match status" value="1"/>
</dbReference>
<dbReference type="SUPFAM" id="SSF56204">
    <property type="entry name" value="Hect, E3 ligase catalytic domain"/>
    <property type="match status" value="1"/>
</dbReference>
<evidence type="ECO:0000259" key="12">
    <source>
        <dbReference type="PROSITE" id="PS50237"/>
    </source>
</evidence>
<feature type="repeat" description="RCC1" evidence="11">
    <location>
        <begin position="2701"/>
        <end position="2752"/>
    </location>
</feature>
<reference evidence="16" key="2">
    <citation type="submission" date="2025-04" db="UniProtKB">
        <authorList>
            <consortium name="RefSeq"/>
        </authorList>
    </citation>
    <scope>IDENTIFICATION</scope>
    <source>
        <tissue evidence="16">Whole body</tissue>
    </source>
</reference>
<evidence type="ECO:0000256" key="1">
    <source>
        <dbReference type="ARBA" id="ARBA00000885"/>
    </source>
</evidence>
<dbReference type="Gene3D" id="2.30.30.40">
    <property type="entry name" value="SH3 Domains"/>
    <property type="match status" value="1"/>
</dbReference>
<evidence type="ECO:0000313" key="15">
    <source>
        <dbReference type="Proteomes" id="UP000694846"/>
    </source>
</evidence>
<dbReference type="Gene3D" id="2.130.10.30">
    <property type="entry name" value="Regulator of chromosome condensation 1/beta-lactamase-inhibitor protein II"/>
    <property type="match status" value="3"/>
</dbReference>
<dbReference type="InterPro" id="IPR014722">
    <property type="entry name" value="Rib_uL2_dom2"/>
</dbReference>
<dbReference type="GO" id="GO:0061630">
    <property type="term" value="F:ubiquitin protein ligase activity"/>
    <property type="evidence" value="ECO:0007669"/>
    <property type="project" value="UniProtKB-EC"/>
</dbReference>
<comment type="catalytic activity">
    <reaction evidence="1">
        <text>S-ubiquitinyl-[E2 ubiquitin-conjugating enzyme]-L-cysteine + [acceptor protein]-L-lysine = [E2 ubiquitin-conjugating enzyme]-L-cysteine + N(6)-ubiquitinyl-[acceptor protein]-L-lysine.</text>
        <dbReference type="EC" id="2.3.2.26"/>
    </reaction>
</comment>
<feature type="repeat" description="RCC1" evidence="11">
    <location>
        <begin position="2859"/>
        <end position="2910"/>
    </location>
</feature>
<dbReference type="RefSeq" id="XP_025405424.1">
    <property type="nucleotide sequence ID" value="XM_025549639.1"/>
</dbReference>
<dbReference type="GO" id="GO:0016567">
    <property type="term" value="P:protein ubiquitination"/>
    <property type="evidence" value="ECO:0007669"/>
    <property type="project" value="UniProtKB-UniPathway"/>
</dbReference>
<feature type="domain" description="HECT" evidence="12">
    <location>
        <begin position="4043"/>
        <end position="4379"/>
    </location>
</feature>
<dbReference type="PANTHER" id="PTHR22872">
    <property type="entry name" value="BTK-BINDING PROTEIN-RELATED"/>
    <property type="match status" value="1"/>
</dbReference>
<sequence>MSTKVEFTIKQKTAYDPKWLGIELHEALDEKRLTNYWNEMIEDSELIPVDNSNLSHLKKESSGRYYIGLWAVNCPCKDDPSDKECNCMSCKLDDDNEVLKSKQLFQSLMWKPNCSKDDIKSLISMFAAEQRKLCEDICYSTLFFNRTQLRMAIASRYFGAFYRDSFFQSKSNNHKQSIIMHQSSKHSNKIEKNSKDDEKISLFAKIGTQTALNFSFGFLVSTWRSGSNSDLCTQMLHDSLKVLQCVPDHFLVDESNVPTFWIETLERTSKFLFEVVNGNVNVSEKESINVNHIPNTDRQFALCLSLELGLQGKSLSQILQCVLMFFELGSCCDKIYSSNLYNLLTITLRRLNWVVSRVQSNLDYDSNNSNKDNVTKSFLKLYSDSDNPEPTGIKQTAVMVLAFLDQIAVTYLNLQEKNNEIKNKQNIVQYWGKPFYPETKKKVISTLERLNIETVVCSKNEILVVTTTGNLHFISYSIDSMNFEEKQIMNTPVKYVDVYDETYLAISEIGEVYSWGVNEFGALGHGQKYSSFSTPELIFALSKVTVIMVSCGKDFSAAVTDYGKLYMWGKVLNQGNCCYTPELVDSISEWHISNVSCGASINNTLALSREGYVFSFEYRIPDRNCEDKSLNVIPSMIVFDYEIVSVYCHNDVNAVIDCANNVFTWGRGDNNMLGHNNSFRVNRPKEVKFLSGKQVTSLSLADDYILALTTTGQVYCWGQLDNENTTQCRPVKCLMNRQVKQIVCSSNQCFAWYNFEEFNVGTSTPFATDLQIQTLNYLEQLLSNEFKEYKMCINWPPSQQQECVLISVLHLLTLQFHSMINNNVNTESVGLIGNSKLLLSIRQIVTELASNSKVINTIKVAAQNTLKIGWLILFQTPNERANMLCTILQPLNSPNDESQTINGNQEFMINLITNSLLGDNIIQTFLQKAIEHEHFQNFGISSHNFDETNISLCFIVSQLLNNYFSSLSMQINTVKVSTKDCNQSPSLKFIMTFQRLLILSIYRRKRNKDNKSNKCYWESGEDKGSEMLLSKYLCHFVKCACQVIKLANHVASRSSKHYQIITKVISANGFDKLFMELLISLIMVHQKTPLFLRNIDWFNIFIPLLNSLDTFNSMTPNLEREEDDNLSWPGFSSYTCNTWYKNVDDVLLIRKADLENHNRNGGHWVVYNKKVYDVLETRSNEMSYSFSTMLHSSSIYEHVLAEMPEETLQSCFVGNYLDPDEDIIEPMESNLSEPLLLDIHRTLGYLLGLHAHWLTSLSQSHSSYQHFQSWFSLLRAGIDIDINNNYDECAKILILMYKENCKSVDSHLQYGPDHPVEELIQILSRVLVKHLNLNKTEINAKDKSIPFEIIFKIFGQVKIQILKIKQDMNLNYKETCSPILDRCWFLLNELSPIISSKVIAAQKLPIIKAESRWKTVINSVVSSIKTKKNVRNHKARNQYHPLQNNSNEEEDKKKIISMSNVKYVPMKNNFKKGLNEEIKDANDTELITNVNNCMEISKTILSFILSNVDIQELRNLLRSEVDRCNLIQTGYELIYKLFKTPTSISSVKYSIISGWLSVLPNSHISRNNNEVEFVSVTYKLKLLIAKCDFMRCALEQIKLLVSQIREIQKSLGIRDKVATVKKMTWCRFAIATFGSITQILNGKESSLLINSSILSVINSIINTLDLAAKRPIEKMNTKQIIYEEDLNKIKCLQGADIIPYLKLGTKVVRGEDWKWDNQDGLPPGEGQIVSKIGDDGWIRVLWDHGVSNSYRMGKEGKFDLKLAPGLDAGDEEESDCNVSCTNNGEIHENSTENPFDILKCVMIKFLNCLALSSATTSIKNENSIQILSKYYYNTLEKVYLSSNVSNAILFHSEWINIPLLKIISKISDEYKQQFACKQWIDMLLSIISHSPTVTSSLTIQVQTIQLINILVTSKITDLTTVKSVVETLMEVIGSSVLQSNSKYDVIDGKPSVPLTASCMNTIAEECILLLRTLYNNQCIKKNNTNDLKFYFDSLIVLNLISATDYLANPSLEKNVFKLHGLSYRAMASLMIIGGFDNRPRIGGNVLIKGEMEASVMNIERKGKLKVLLHNTGKIESFFIKDVDHISSCKMSMDFITDSMIDTWTTLLSAIITNQSFKTITGEMVNESLLCYQKTLLAGMKVVSALLQNQVLLRKILTKLTISDGKSKNLFQLILSKAVQPSPVKPEYSKKELEEAVINITQYLTVDIQSSSVRNFKWSKYFSKSTLNMLLAQLSDMGFNKQSVFSVIEAHGYTSLDALISLLMEGRNECLSDVTDTLSSYEDFSDRDESSATEECPENPVSDEKVIFKHQNDFDTADDYANYVKYAIEEGMIVCCCREYESIKVGCEGKVIQVIKEGGLHDLNVKVEWKSIGIEYWVRYIHIELIDYGTSSYACDAVDNNKLEKIKLPQELKENKNTILLSNHPNKEQISEFIAKCTSTAEENQLSNLFDWKSNSCWTSENPNGVHWIKLEFQPNIVIRSFLIKLDEENEKFKPLFVIVNAGDNFNMMEEINRVIVNSLDRTLQLLHSLNKYHKCIEITMRTNETICVITGLKIDVVIEDHEEFVANSLTPQFDSVQEFPPQPEIETKTKVDSEYAVYVWGLNDKGQLGGLNGSKIKRPTFNEALTALKPIEIVGGSKSLFIVSNEGKVFVCGDSSGGRLGIQFCGKVCLPRQIPGLSQFVIKTVAVHSGGKHAIALSLDGKVLSWGDGEDGKLGHGDCLTLDSPKIIETLLAKRVFYIACGSAHSAAITSDGELYTWGQGQYGRLGHGDEVSQYTPKLVEEFIGKNIIKVACGSRDAQTLALDYDGNVYSWGDGDFGKLGRGGSDGCCTPQKVERLVGHRVVQIECGAQFSVALTATGQVWTWGKGEYYRLGLGRGEHVRRPTLVNQLKLVTIDHIAVGTLHCIAVSTQGDVYCWGDNDHGQQGNGTTKANQEPKLVTNFNNIKINRVGCGSSQSIAWKCPELPLLMSDVPVKFARIKDSMGATVLNENAQTKMKIEDYQNNCEKDSLSRTILSLDSAAAKQNALQHVLNALRITLAREIILAALSSPSYDDININHEIIQSDQGGGEAPAPIVDVNLFQLSSAITPDSIENSLQIPSSLTTSASTLSSKATNTMSIVAATIKSKNQVIGLNDTSLLALKTVDSFLNTLNEKDIRLLLDLAKLASVYRLGSTAEYILLNTFISFIYSNKHIKLLLEYCVSEMETIYSQCSFLVSPPSKHTVQESSHPYPDDSYLSGYVSIPNAIALYIEFNQNCSTEKLKDTLTLMDGAENVISVRSGRDTEWATPLFILGDELHWKFMSDKSVNGWGWRFVVYPIMPLTRQSGTDREVLSRPCLPIVRSLLHECLKRHNDISLTKRLTITLMMSLHLTTLTLEERIWCINNLSGIFKNNQNLAYELFILPYGEGNIADILVRTERLMFKQFEYEETAVLSGKQLCYSEYFKSLVHMMKWLNKNFQSWSFDASWFVDYCFGSDVASALINREQLPEDFINHLHKKIECIDKNYKRDDDHIFIDNLKFTKEHDEQLLQWLNSKPDNWNMAWGGNGQVVYVWGHNHRGQLSCLESSQVKKPIACDSLSFLKPVQVIGGEQTMFAVTSYGKVYASGYTESGRLGIGPYNAKNPYVVTPQLVLGLNNIIKVSVNSGGRHCLALTSNGEIYAWGDGDDGKLGLGNRVSHSKPQLVQSLNGKYIVDIACGGFHSAAISRYGHLYTWGKGRYGRLGHGDYEDYLYPKFVQSLLSYHVVKVACGSGDAQTLCITSDDNVWSWGDGDYGKLGHNVSESCKFPCKIESLSGKGIIQIDCGSQFSVALSSNGTLYTWGKGDYFRLGHGNNDHVRKPKPVSGLQGKKVVQFSTGSLHVLALTDDGEVYAWGDNDEGQLGDGTAHPISRPRPIAALKGKRIQKVSCGSAHSFAWTNEEASYKENAIPSIIPLEYDLLQEFSINELRNRLLLLHHFSTIVNQTILLFLPIQGDLSLDAIRPYMVYPVKEGIFKKVLQLSMVREQRHGPMFELNRIKTRKTRKSTGHNYTHTVFGQMVNNMDFLDEDSLFLYHRIWKVQFVGESVDDYGGGYSESIAEICEELQNGSLPILIQTPNGREDTGTSRDCFILNPSATTKLHMKMFEFLGVLIGIAIRTGSPLSLNLAEPMWKLLCGMKLLPTDLIEIDKDYVPGLLYIRDLEGEEEFTNLDLSFCTTSSTGCTVVLSTEHKHVTQYNKHEYIQSCLNFRLHEFNEQVKIVRNGMARVVPVPLLSLFTSYELEAMVCGSPEIPINMLLSIVTYKGVEAHDKLVQWFWEILSEFTNQERSLFLRFVWGRTRLPRTIEHFRGRDFVLQVIDRYSPADNFLPESYTCFFLLKIPRYTNKDIMNEKLKYAIHFCKSIDTDDYARIALPRSMEESSVDTDSLVSEDES</sequence>
<feature type="repeat" description="RCC1" evidence="11">
    <location>
        <begin position="3706"/>
        <end position="3757"/>
    </location>
</feature>
<keyword evidence="8" id="KW-0677">Repeat</keyword>
<organism evidence="14">
    <name type="scientific">Sipha flava</name>
    <name type="common">yellow sugarcane aphid</name>
    <dbReference type="NCBI Taxonomy" id="143950"/>
    <lineage>
        <taxon>Eukaryota</taxon>
        <taxon>Metazoa</taxon>
        <taxon>Ecdysozoa</taxon>
        <taxon>Arthropoda</taxon>
        <taxon>Hexapoda</taxon>
        <taxon>Insecta</taxon>
        <taxon>Pterygota</taxon>
        <taxon>Neoptera</taxon>
        <taxon>Paraneoptera</taxon>
        <taxon>Hemiptera</taxon>
        <taxon>Sternorrhyncha</taxon>
        <taxon>Aphidomorpha</taxon>
        <taxon>Aphidoidea</taxon>
        <taxon>Aphididae</taxon>
        <taxon>Sipha</taxon>
    </lineage>
</organism>
<keyword evidence="9 10" id="KW-0833">Ubl conjugation pathway</keyword>
<dbReference type="SUPFAM" id="SSF49785">
    <property type="entry name" value="Galactose-binding domain-like"/>
    <property type="match status" value="1"/>
</dbReference>
<evidence type="ECO:0000256" key="3">
    <source>
        <dbReference type="ARBA" id="ARBA00004906"/>
    </source>
</evidence>
<dbReference type="GO" id="GO:0009966">
    <property type="term" value="P:regulation of signal transduction"/>
    <property type="evidence" value="ECO:0007669"/>
    <property type="project" value="UniProtKB-ARBA"/>
</dbReference>
<evidence type="ECO:0000313" key="14">
    <source>
        <dbReference type="EMBL" id="MBY78912.1"/>
    </source>
</evidence>
<dbReference type="InterPro" id="IPR035983">
    <property type="entry name" value="Hect_E3_ubiquitin_ligase"/>
</dbReference>
<dbReference type="CDD" id="cd00078">
    <property type="entry name" value="HECTc"/>
    <property type="match status" value="1"/>
</dbReference>
<evidence type="ECO:0000256" key="7">
    <source>
        <dbReference type="ARBA" id="ARBA00022679"/>
    </source>
</evidence>
<keyword evidence="6" id="KW-0597">Phosphoprotein</keyword>
<feature type="repeat" description="RCC1" evidence="11">
    <location>
        <begin position="3654"/>
        <end position="3705"/>
    </location>
</feature>
<feature type="repeat" description="RCC1" evidence="11">
    <location>
        <begin position="3864"/>
        <end position="3915"/>
    </location>
</feature>
<dbReference type="InterPro" id="IPR009091">
    <property type="entry name" value="RCC1/BLIP-II"/>
</dbReference>
<feature type="repeat" description="RCC1" evidence="11">
    <location>
        <begin position="3812"/>
        <end position="3863"/>
    </location>
</feature>
<dbReference type="UniPathway" id="UPA00143"/>
<dbReference type="InterPro" id="IPR000569">
    <property type="entry name" value="HECT_dom"/>
</dbReference>
<dbReference type="PROSITE" id="PS51416">
    <property type="entry name" value="MIB_HERC2"/>
    <property type="match status" value="1"/>
</dbReference>
<feature type="repeat" description="RCC1" evidence="11">
    <location>
        <begin position="3598"/>
        <end position="3653"/>
    </location>
</feature>
<feature type="repeat" description="RCC1" evidence="11">
    <location>
        <begin position="2595"/>
        <end position="2646"/>
    </location>
</feature>
<feature type="repeat" description="RCC1" evidence="11">
    <location>
        <begin position="510"/>
        <end position="562"/>
    </location>
</feature>
<dbReference type="InterPro" id="IPR010606">
    <property type="entry name" value="Mib_Herc2"/>
</dbReference>
<evidence type="ECO:0000256" key="2">
    <source>
        <dbReference type="ARBA" id="ARBA00004496"/>
    </source>
</evidence>
<feature type="repeat" description="RCC1" evidence="11">
    <location>
        <begin position="3546"/>
        <end position="3597"/>
    </location>
</feature>
<dbReference type="PROSITE" id="PS50237">
    <property type="entry name" value="HECT"/>
    <property type="match status" value="1"/>
</dbReference>
<feature type="repeat" description="RCC1" evidence="11">
    <location>
        <begin position="660"/>
        <end position="711"/>
    </location>
</feature>
<dbReference type="SUPFAM" id="SSF50985">
    <property type="entry name" value="RCC1/BLIP-II"/>
    <property type="match status" value="3"/>
</dbReference>
<dbReference type="InterPro" id="IPR051625">
    <property type="entry name" value="Signaling_Regulatory_Domain"/>
</dbReference>
<dbReference type="PANTHER" id="PTHR22872:SF2">
    <property type="entry name" value="INHIBITOR OF BRUTON TYROSINE KINASE"/>
    <property type="match status" value="1"/>
</dbReference>
<keyword evidence="7" id="KW-0808">Transferase</keyword>
<feature type="repeat" description="RCC1" evidence="11">
    <location>
        <begin position="2753"/>
        <end position="2804"/>
    </location>
</feature>
<dbReference type="OrthoDB" id="239701at2759"/>
<dbReference type="Gene3D" id="2.30.30.30">
    <property type="match status" value="1"/>
</dbReference>
<dbReference type="InterPro" id="IPR058923">
    <property type="entry name" value="RCC1-like_dom"/>
</dbReference>
<evidence type="ECO:0000256" key="6">
    <source>
        <dbReference type="ARBA" id="ARBA00022553"/>
    </source>
</evidence>
<evidence type="ECO:0000256" key="10">
    <source>
        <dbReference type="PROSITE-ProRule" id="PRU00104"/>
    </source>
</evidence>
<dbReference type="PROSITE" id="PS50012">
    <property type="entry name" value="RCC1_3"/>
    <property type="match status" value="16"/>
</dbReference>
<gene>
    <name evidence="14" type="primary">Herc2</name>
    <name evidence="16" type="synonym">LOC112679733</name>
    <name evidence="14" type="ORF">g.163319</name>
</gene>
<evidence type="ECO:0000256" key="9">
    <source>
        <dbReference type="ARBA" id="ARBA00022786"/>
    </source>
</evidence>
<dbReference type="InterPro" id="IPR037252">
    <property type="entry name" value="Mib_Herc2_sf"/>
</dbReference>
<dbReference type="Gene3D" id="3.90.1750.10">
    <property type="entry name" value="Hect, E3 ligase catalytic domains"/>
    <property type="match status" value="1"/>
</dbReference>
<dbReference type="Gene3D" id="3.30.2160.10">
    <property type="entry name" value="Hect, E3 ligase catalytic domain"/>
    <property type="match status" value="1"/>
</dbReference>
<dbReference type="Gene3D" id="3.30.2410.10">
    <property type="entry name" value="Hect, E3 ligase catalytic domain"/>
    <property type="match status" value="1"/>
</dbReference>
<comment type="pathway">
    <text evidence="3">Protein modification; protein ubiquitination.</text>
</comment>
<feature type="active site" description="Glycyl thioester intermediate" evidence="10">
    <location>
        <position position="4347"/>
    </location>
</feature>
<dbReference type="PRINTS" id="PR00633">
    <property type="entry name" value="RCCNDNSATION"/>
</dbReference>
<dbReference type="PROSITE" id="PS00626">
    <property type="entry name" value="RCC1_2"/>
    <property type="match status" value="1"/>
</dbReference>
<keyword evidence="5" id="KW-0963">Cytoplasm</keyword>
<evidence type="ECO:0000256" key="8">
    <source>
        <dbReference type="ARBA" id="ARBA00022737"/>
    </source>
</evidence>
<evidence type="ECO:0000256" key="5">
    <source>
        <dbReference type="ARBA" id="ARBA00022490"/>
    </source>
</evidence>
<feature type="repeat" description="RCC1" evidence="11">
    <location>
        <begin position="3760"/>
        <end position="3811"/>
    </location>
</feature>
<dbReference type="Proteomes" id="UP000694846">
    <property type="component" value="Unplaced"/>
</dbReference>
<dbReference type="InterPro" id="IPR000408">
    <property type="entry name" value="Reg_chr_condens"/>
</dbReference>
<evidence type="ECO:0000256" key="11">
    <source>
        <dbReference type="PROSITE-ProRule" id="PRU00235"/>
    </source>
</evidence>
<feature type="repeat" description="RCC1" evidence="11">
    <location>
        <begin position="2911"/>
        <end position="2962"/>
    </location>
</feature>